<sequence>MSLVDAPGATATGTARGVRVRIVTPAELGERELEAWRALRRAMIAEGAPASPFMEPGFTLAVGRVRPETRVAVLWRDGEAAEPVGFLPFERSAFGRGRAVGLGVSDCQGAVLAPGLGLTGRELLAACGLSVFEFDNLEDGQELFVPAGSGPAAESFRSPVIDVSGGYPAYEDVLRVRAPKFLKTTLAKERRLARQAGEVRFVFDERDPAALATLMEWKSAQYRRTGRGDRFAREWIAELVRRLHASDDPGCSGVLSVLYVADRPVAAHFGLRSETLLACWFPSYDPAFAKYSPGLVLHLRMAEGAAAAGIGLLDLGRGDAEYKDSLHTGELRVHEGAVLRPGPGAALHWLLREPPRRAHGFVRERPKLAAQAQRTLNGLGKLRAGRAGR</sequence>
<gene>
    <name evidence="2" type="ORF">STSU_022320</name>
</gene>
<evidence type="ECO:0000259" key="1">
    <source>
        <dbReference type="Pfam" id="PF13480"/>
    </source>
</evidence>
<dbReference type="EMBL" id="CP029159">
    <property type="protein sequence ID" value="QKM69501.1"/>
    <property type="molecule type" value="Genomic_DNA"/>
</dbReference>
<keyword evidence="3" id="KW-1185">Reference proteome</keyword>
<evidence type="ECO:0000313" key="3">
    <source>
        <dbReference type="Proteomes" id="UP000005940"/>
    </source>
</evidence>
<dbReference type="Proteomes" id="UP000005940">
    <property type="component" value="Chromosome"/>
</dbReference>
<proteinExistence type="predicted"/>
<dbReference type="GO" id="GO:0016740">
    <property type="term" value="F:transferase activity"/>
    <property type="evidence" value="ECO:0007669"/>
    <property type="project" value="UniProtKB-KW"/>
</dbReference>
<evidence type="ECO:0000313" key="2">
    <source>
        <dbReference type="EMBL" id="QKM69501.1"/>
    </source>
</evidence>
<dbReference type="Pfam" id="PF13480">
    <property type="entry name" value="Acetyltransf_6"/>
    <property type="match status" value="1"/>
</dbReference>
<feature type="domain" description="BioF2-like acetyltransferase" evidence="1">
    <location>
        <begin position="183"/>
        <end position="323"/>
    </location>
</feature>
<dbReference type="RefSeq" id="WP_006348890.1">
    <property type="nucleotide sequence ID" value="NZ_CP029159.1"/>
</dbReference>
<protein>
    <submittedName>
        <fullName evidence="2">GNAT family N-acetyltransferase</fullName>
    </submittedName>
</protein>
<dbReference type="Gene3D" id="3.40.630.30">
    <property type="match status" value="1"/>
</dbReference>
<organism evidence="2 3">
    <name type="scientific">Streptomyces tsukubensis (strain DSM 42081 / NBRC 108919 / NRRL 18488 / 9993)</name>
    <dbReference type="NCBI Taxonomy" id="1114943"/>
    <lineage>
        <taxon>Bacteria</taxon>
        <taxon>Bacillati</taxon>
        <taxon>Actinomycetota</taxon>
        <taxon>Actinomycetes</taxon>
        <taxon>Kitasatosporales</taxon>
        <taxon>Streptomycetaceae</taxon>
        <taxon>Streptomyces</taxon>
    </lineage>
</organism>
<dbReference type="InterPro" id="IPR016181">
    <property type="entry name" value="Acyl_CoA_acyltransferase"/>
</dbReference>
<accession>I2MZF2</accession>
<reference evidence="2 3" key="1">
    <citation type="journal article" date="2012" name="J. Bacteriol.">
        <title>Draft genome of Streptomyces tsukubaensis NRRL 18488, the producer of the clinically important immunosuppressant tacrolimus (FK506).</title>
        <authorList>
            <person name="Barreiro C."/>
            <person name="Prieto C."/>
            <person name="Sola-Landa A."/>
            <person name="Solera E."/>
            <person name="Martinez-Castro M."/>
            <person name="Perez-Redondo R."/>
            <person name="Garcia-Estrada C."/>
            <person name="Aparicio J.F."/>
            <person name="Fernandez-Martinez L.T."/>
            <person name="Santos-Aberturas J."/>
            <person name="Salehi-Najafabadi Z."/>
            <person name="Rodriguez-Garcia A."/>
            <person name="Tauch A."/>
            <person name="Martin J.F."/>
        </authorList>
    </citation>
    <scope>NUCLEOTIDE SEQUENCE [LARGE SCALE GENOMIC DNA]</scope>
    <source>
        <strain evidence="3">DSM 42081 / NBRC 108919 / NRRL 18488 / 9993</strain>
    </source>
</reference>
<dbReference type="AlphaFoldDB" id="I2MZF2"/>
<dbReference type="InterPro" id="IPR038740">
    <property type="entry name" value="BioF2-like_GNAT_dom"/>
</dbReference>
<name>I2MZF2_STRT9</name>
<dbReference type="SUPFAM" id="SSF55729">
    <property type="entry name" value="Acyl-CoA N-acyltransferases (Nat)"/>
    <property type="match status" value="1"/>
</dbReference>